<evidence type="ECO:0000256" key="1">
    <source>
        <dbReference type="SAM" id="Phobius"/>
    </source>
</evidence>
<sequence>MITPNSGDFGGHQLLQHVLLTLKNTLVLNSLVFGYILGRYRYCRHGLSVPRAVLTPTSTTSISAATSFPSSKASALSRVAITVAAAAVLSAIAAAAVFPAVGLTAGSGGEQGCAAGVNGIVPLAIQKHESRSNLKKIRHKILKRHERGLSLKICGKPSEHLEDQLVLRDRCVDVQPVGKILEFLTIGLHGGRAFDGGAKFMF</sequence>
<keyword evidence="1" id="KW-0812">Transmembrane</keyword>
<organism evidence="2 3">
    <name type="scientific">Cuscuta campestris</name>
    <dbReference type="NCBI Taxonomy" id="132261"/>
    <lineage>
        <taxon>Eukaryota</taxon>
        <taxon>Viridiplantae</taxon>
        <taxon>Streptophyta</taxon>
        <taxon>Embryophyta</taxon>
        <taxon>Tracheophyta</taxon>
        <taxon>Spermatophyta</taxon>
        <taxon>Magnoliopsida</taxon>
        <taxon>eudicotyledons</taxon>
        <taxon>Gunneridae</taxon>
        <taxon>Pentapetalae</taxon>
        <taxon>asterids</taxon>
        <taxon>lamiids</taxon>
        <taxon>Solanales</taxon>
        <taxon>Convolvulaceae</taxon>
        <taxon>Cuscuteae</taxon>
        <taxon>Cuscuta</taxon>
        <taxon>Cuscuta subgen. Grammica</taxon>
        <taxon>Cuscuta sect. Cleistogrammica</taxon>
    </lineage>
</organism>
<dbReference type="EMBL" id="OOIL02001182">
    <property type="protein sequence ID" value="VFQ73344.1"/>
    <property type="molecule type" value="Genomic_DNA"/>
</dbReference>
<protein>
    <submittedName>
        <fullName evidence="2">Uncharacterized protein</fullName>
    </submittedName>
</protein>
<proteinExistence type="predicted"/>
<keyword evidence="1" id="KW-0472">Membrane</keyword>
<dbReference type="Proteomes" id="UP000595140">
    <property type="component" value="Unassembled WGS sequence"/>
</dbReference>
<gene>
    <name evidence="2" type="ORF">CCAM_LOCUS15120</name>
</gene>
<accession>A0A484LAQ2</accession>
<feature type="transmembrane region" description="Helical" evidence="1">
    <location>
        <begin position="79"/>
        <end position="101"/>
    </location>
</feature>
<reference evidence="2 3" key="1">
    <citation type="submission" date="2018-04" db="EMBL/GenBank/DDBJ databases">
        <authorList>
            <person name="Vogel A."/>
        </authorList>
    </citation>
    <scope>NUCLEOTIDE SEQUENCE [LARGE SCALE GENOMIC DNA]</scope>
</reference>
<dbReference type="AlphaFoldDB" id="A0A484LAQ2"/>
<evidence type="ECO:0000313" key="3">
    <source>
        <dbReference type="Proteomes" id="UP000595140"/>
    </source>
</evidence>
<name>A0A484LAQ2_9ASTE</name>
<feature type="transmembrane region" description="Helical" evidence="1">
    <location>
        <begin position="14"/>
        <end position="37"/>
    </location>
</feature>
<keyword evidence="1" id="KW-1133">Transmembrane helix</keyword>
<evidence type="ECO:0000313" key="2">
    <source>
        <dbReference type="EMBL" id="VFQ73344.1"/>
    </source>
</evidence>
<keyword evidence="3" id="KW-1185">Reference proteome</keyword>